<proteinExistence type="predicted"/>
<dbReference type="GO" id="GO:0016740">
    <property type="term" value="F:transferase activity"/>
    <property type="evidence" value="ECO:0007669"/>
    <property type="project" value="UniProtKB-KW"/>
</dbReference>
<keyword evidence="4" id="KW-1185">Reference proteome</keyword>
<evidence type="ECO:0000313" key="2">
    <source>
        <dbReference type="EMBL" id="GEL58608.1"/>
    </source>
</evidence>
<accession>A0A6N3SQB0</accession>
<organism evidence="1 3">
    <name type="scientific">Acetobacter cibinongensis</name>
    <dbReference type="NCBI Taxonomy" id="146475"/>
    <lineage>
        <taxon>Bacteria</taxon>
        <taxon>Pseudomonadati</taxon>
        <taxon>Pseudomonadota</taxon>
        <taxon>Alphaproteobacteria</taxon>
        <taxon>Acetobacterales</taxon>
        <taxon>Acetobacteraceae</taxon>
        <taxon>Acetobacter</taxon>
    </lineage>
</organism>
<sequence length="316" mass="35219">MLTFSNSPAPISKKQGEDQFTPVMPIGSVCLFATYAPSGNLPDYTRFYIKNLQSCGFILHVILSGCSVITEDTLNFCARYGIHVSCRKNGGLDFGAWHSLAAQGVTKGAPYILLANDSVFGPFTPLQPLLQRLQANSRPAWGLVGSRAVTPHIQSWFIGFSQEVWESAAVQRVMALPFADMSRDEIIWHGELGLSVALTANAIPLHTLWSDIASPLARLFPANPTHAYWRSGLRSGNVPFLKQELLRDNPYHIPKLAGWRTLIPQGSDFNPAWIEEYLAQTPPRQKTLPSNRKGRMVYYALSQLDRYLPFSWGIKK</sequence>
<accession>A0A0D6N5D0</accession>
<dbReference type="EMBL" id="BAMV01000017">
    <property type="protein sequence ID" value="GAN60895.1"/>
    <property type="molecule type" value="Genomic_DNA"/>
</dbReference>
<reference evidence="2 4" key="2">
    <citation type="submission" date="2019-07" db="EMBL/GenBank/DDBJ databases">
        <title>Whole genome shotgun sequence of Acetobacter cibinongensis NBRC 16605.</title>
        <authorList>
            <person name="Hosoyama A."/>
            <person name="Uohara A."/>
            <person name="Ohji S."/>
            <person name="Ichikawa N."/>
        </authorList>
    </citation>
    <scope>NUCLEOTIDE SEQUENCE [LARGE SCALE GENOMIC DNA]</scope>
    <source>
        <strain evidence="2 4">NBRC 16605</strain>
    </source>
</reference>
<dbReference type="Proteomes" id="UP000321891">
    <property type="component" value="Unassembled WGS sequence"/>
</dbReference>
<evidence type="ECO:0000313" key="4">
    <source>
        <dbReference type="Proteomes" id="UP000321891"/>
    </source>
</evidence>
<evidence type="ECO:0000313" key="1">
    <source>
        <dbReference type="EMBL" id="GAN60895.1"/>
    </source>
</evidence>
<dbReference type="Proteomes" id="UP000032671">
    <property type="component" value="Unassembled WGS sequence"/>
</dbReference>
<dbReference type="EMBL" id="BJVU01000003">
    <property type="protein sequence ID" value="GEL58608.1"/>
    <property type="molecule type" value="Genomic_DNA"/>
</dbReference>
<reference evidence="1 3" key="1">
    <citation type="submission" date="2012-11" db="EMBL/GenBank/DDBJ databases">
        <title>Whole genome sequence of Acetobacter cibinongensis 4H-1.</title>
        <authorList>
            <person name="Azuma Y."/>
            <person name="Higashiura N."/>
            <person name="Hirakawa H."/>
            <person name="Matsushita K."/>
        </authorList>
    </citation>
    <scope>NUCLEOTIDE SEQUENCE [LARGE SCALE GENOMIC DNA]</scope>
    <source>
        <strain evidence="1 3">4H-1</strain>
    </source>
</reference>
<comment type="caution">
    <text evidence="1">The sequence shown here is derived from an EMBL/GenBank/DDBJ whole genome shotgun (WGS) entry which is preliminary data.</text>
</comment>
<dbReference type="STRING" id="1231339.Abci_017_079"/>
<evidence type="ECO:0000313" key="3">
    <source>
        <dbReference type="Proteomes" id="UP000032671"/>
    </source>
</evidence>
<dbReference type="InterPro" id="IPR007739">
    <property type="entry name" value="RgpF"/>
</dbReference>
<gene>
    <name evidence="1" type="ORF">Abci_017_079</name>
    <name evidence="2" type="ORF">ACI01nite_12100</name>
</gene>
<dbReference type="Pfam" id="PF05045">
    <property type="entry name" value="RgpF"/>
    <property type="match status" value="1"/>
</dbReference>
<keyword evidence="1" id="KW-0808">Transferase</keyword>
<protein>
    <submittedName>
        <fullName evidence="1">Glycosyl transferase</fullName>
    </submittedName>
</protein>
<name>A0A0D6N5D0_9PROT</name>
<dbReference type="AlphaFoldDB" id="A0A0D6N5D0"/>
<dbReference type="RefSeq" id="WP_048838946.1">
    <property type="nucleotide sequence ID" value="NZ_BJVU01000003.1"/>
</dbReference>